<evidence type="ECO:0000256" key="6">
    <source>
        <dbReference type="ARBA" id="ARBA00023052"/>
    </source>
</evidence>
<evidence type="ECO:0000313" key="12">
    <source>
        <dbReference type="Proteomes" id="UP000268321"/>
    </source>
</evidence>
<keyword evidence="3 8" id="KW-0479">Metal-binding</keyword>
<evidence type="ECO:0000259" key="10">
    <source>
        <dbReference type="Pfam" id="PF02776"/>
    </source>
</evidence>
<evidence type="ECO:0000256" key="2">
    <source>
        <dbReference type="ARBA" id="ARBA00007812"/>
    </source>
</evidence>
<protein>
    <submittedName>
        <fullName evidence="11">Pyruvate decarboxylase</fullName>
    </submittedName>
</protein>
<dbReference type="InterPro" id="IPR029061">
    <property type="entry name" value="THDP-binding"/>
</dbReference>
<dbReference type="GO" id="GO:0030976">
    <property type="term" value="F:thiamine pyrophosphate binding"/>
    <property type="evidence" value="ECO:0007669"/>
    <property type="project" value="InterPro"/>
</dbReference>
<feature type="binding site" evidence="8">
    <location>
        <position position="532"/>
    </location>
    <ligand>
        <name>Mg(2+)</name>
        <dbReference type="ChEBI" id="CHEBI:18420"/>
    </ligand>
</feature>
<dbReference type="InterPro" id="IPR011766">
    <property type="entry name" value="TPP_enzyme_TPP-bd"/>
</dbReference>
<dbReference type="Pfam" id="PF02775">
    <property type="entry name" value="TPP_enzyme_C"/>
    <property type="match status" value="1"/>
</dbReference>
<evidence type="ECO:0000313" key="11">
    <source>
        <dbReference type="EMBL" id="RKP32104.1"/>
    </source>
</evidence>
<dbReference type="GO" id="GO:0005829">
    <property type="term" value="C:cytosol"/>
    <property type="evidence" value="ECO:0007669"/>
    <property type="project" value="TreeGrafter"/>
</dbReference>
<organism evidence="11 12">
    <name type="scientific">Metschnikowia bicuspidata</name>
    <dbReference type="NCBI Taxonomy" id="27322"/>
    <lineage>
        <taxon>Eukaryota</taxon>
        <taxon>Fungi</taxon>
        <taxon>Dikarya</taxon>
        <taxon>Ascomycota</taxon>
        <taxon>Saccharomycotina</taxon>
        <taxon>Pichiomycetes</taxon>
        <taxon>Metschnikowiaceae</taxon>
        <taxon>Metschnikowia</taxon>
    </lineage>
</organism>
<dbReference type="EMBL" id="ML004434">
    <property type="protein sequence ID" value="RKP32104.1"/>
    <property type="molecule type" value="Genomic_DNA"/>
</dbReference>
<comment type="similarity">
    <text evidence="2">Belongs to the TPP enzyme family.</text>
</comment>
<dbReference type="AlphaFoldDB" id="A0A4P9ZGA0"/>
<keyword evidence="12" id="KW-1185">Reference proteome</keyword>
<gene>
    <name evidence="11" type="ORF">METBISCDRAFT_12825</name>
</gene>
<dbReference type="SUPFAM" id="SSF52518">
    <property type="entry name" value="Thiamin diphosphate-binding fold (THDP-binding)"/>
    <property type="match status" value="2"/>
</dbReference>
<feature type="domain" description="Thiamine pyrophosphate enzyme TPP-binding" evidence="9">
    <location>
        <begin position="468"/>
        <end position="541"/>
    </location>
</feature>
<dbReference type="Proteomes" id="UP000268321">
    <property type="component" value="Unassembled WGS sequence"/>
</dbReference>
<evidence type="ECO:0000256" key="1">
    <source>
        <dbReference type="ARBA" id="ARBA00001964"/>
    </source>
</evidence>
<dbReference type="InterPro" id="IPR029035">
    <property type="entry name" value="DHS-like_NAD/FAD-binding_dom"/>
</dbReference>
<evidence type="ECO:0000256" key="8">
    <source>
        <dbReference type="PIRSR" id="PIRSR036565-2"/>
    </source>
</evidence>
<keyword evidence="7" id="KW-0456">Lyase</keyword>
<evidence type="ECO:0000256" key="3">
    <source>
        <dbReference type="ARBA" id="ARBA00022723"/>
    </source>
</evidence>
<dbReference type="InterPro" id="IPR047213">
    <property type="entry name" value="TPP_PYR_PDC_IPDC-like"/>
</dbReference>
<dbReference type="CDD" id="cd02005">
    <property type="entry name" value="TPP_PDC_IPDC"/>
    <property type="match status" value="1"/>
</dbReference>
<dbReference type="InterPro" id="IPR012001">
    <property type="entry name" value="Thiamin_PyroP_enz_TPP-bd_dom"/>
</dbReference>
<keyword evidence="6" id="KW-0786">Thiamine pyrophosphate</keyword>
<feature type="binding site" evidence="8">
    <location>
        <position position="530"/>
    </location>
    <ligand>
        <name>Mg(2+)</name>
        <dbReference type="ChEBI" id="CHEBI:18420"/>
    </ligand>
</feature>
<keyword evidence="11" id="KW-0670">Pyruvate</keyword>
<name>A0A4P9ZGA0_9ASCO</name>
<dbReference type="InterPro" id="IPR047214">
    <property type="entry name" value="TPP_PDC_IPDC"/>
</dbReference>
<dbReference type="SUPFAM" id="SSF52467">
    <property type="entry name" value="DHS-like NAD/FAD-binding domain"/>
    <property type="match status" value="1"/>
</dbReference>
<dbReference type="InterPro" id="IPR012110">
    <property type="entry name" value="PDC/IPDC-like"/>
</dbReference>
<reference evidence="12" key="1">
    <citation type="journal article" date="2018" name="Nat. Microbiol.">
        <title>Leveraging single-cell genomics to expand the fungal tree of life.</title>
        <authorList>
            <person name="Ahrendt S.R."/>
            <person name="Quandt C.A."/>
            <person name="Ciobanu D."/>
            <person name="Clum A."/>
            <person name="Salamov A."/>
            <person name="Andreopoulos B."/>
            <person name="Cheng J.F."/>
            <person name="Woyke T."/>
            <person name="Pelin A."/>
            <person name="Henrissat B."/>
            <person name="Reynolds N.K."/>
            <person name="Benny G.L."/>
            <person name="Smith M.E."/>
            <person name="James T.Y."/>
            <person name="Grigoriev I.V."/>
        </authorList>
    </citation>
    <scope>NUCLEOTIDE SEQUENCE [LARGE SCALE GENOMIC DNA]</scope>
    <source>
        <strain evidence="12">Baker2002</strain>
    </source>
</reference>
<accession>A0A4P9ZGA0</accession>
<dbReference type="FunFam" id="3.40.50.970:FF:000024">
    <property type="entry name" value="Pyruvate decarboxylase isozyme"/>
    <property type="match status" value="1"/>
</dbReference>
<dbReference type="CDD" id="cd07038">
    <property type="entry name" value="TPP_PYR_PDC_IPDC_like"/>
    <property type="match status" value="1"/>
</dbReference>
<dbReference type="GO" id="GO:0046872">
    <property type="term" value="F:metal ion binding"/>
    <property type="evidence" value="ECO:0007669"/>
    <property type="project" value="UniProtKB-KW"/>
</dbReference>
<comment type="cofactor">
    <cofactor evidence="1">
        <name>thiamine diphosphate</name>
        <dbReference type="ChEBI" id="CHEBI:58937"/>
    </cofactor>
</comment>
<evidence type="ECO:0000256" key="4">
    <source>
        <dbReference type="ARBA" id="ARBA00022793"/>
    </source>
</evidence>
<dbReference type="GO" id="GO:0004737">
    <property type="term" value="F:pyruvate decarboxylase activity"/>
    <property type="evidence" value="ECO:0007669"/>
    <property type="project" value="TreeGrafter"/>
</dbReference>
<evidence type="ECO:0000256" key="5">
    <source>
        <dbReference type="ARBA" id="ARBA00022842"/>
    </source>
</evidence>
<dbReference type="OrthoDB" id="308383at2759"/>
<dbReference type="GO" id="GO:0000949">
    <property type="term" value="P:aromatic amino acid family catabolic process to alcohol via Ehrlich pathway"/>
    <property type="evidence" value="ECO:0007669"/>
    <property type="project" value="TreeGrafter"/>
</dbReference>
<keyword evidence="4" id="KW-0210">Decarboxylase</keyword>
<proteinExistence type="inferred from homology"/>
<dbReference type="Gene3D" id="3.40.50.970">
    <property type="match status" value="2"/>
</dbReference>
<feature type="domain" description="Thiamine pyrophosphate enzyme N-terminal TPP-binding" evidence="10">
    <location>
        <begin position="28"/>
        <end position="131"/>
    </location>
</feature>
<evidence type="ECO:0000256" key="7">
    <source>
        <dbReference type="ARBA" id="ARBA00023239"/>
    </source>
</evidence>
<keyword evidence="5 8" id="KW-0460">Magnesium</keyword>
<dbReference type="PANTHER" id="PTHR43452:SF3">
    <property type="entry name" value="TRANSAMINATED AMINO ACID DECARBOXYLASE"/>
    <property type="match status" value="1"/>
</dbReference>
<comment type="cofactor">
    <cofactor evidence="8">
        <name>Mg(2+)</name>
        <dbReference type="ChEBI" id="CHEBI:18420"/>
    </cofactor>
    <text evidence="8">Binds 1 Mg(2+) per subunit.</text>
</comment>
<evidence type="ECO:0000259" key="9">
    <source>
        <dbReference type="Pfam" id="PF02775"/>
    </source>
</evidence>
<dbReference type="PANTHER" id="PTHR43452">
    <property type="entry name" value="PYRUVATE DECARBOXYLASE"/>
    <property type="match status" value="1"/>
</dbReference>
<dbReference type="PIRSF" id="PIRSF036565">
    <property type="entry name" value="Pyruvt_ip_decrb"/>
    <property type="match status" value="1"/>
</dbReference>
<dbReference type="Pfam" id="PF02776">
    <property type="entry name" value="TPP_enzyme_N"/>
    <property type="match status" value="1"/>
</dbReference>
<dbReference type="Gene3D" id="3.40.50.1220">
    <property type="entry name" value="TPP-binding domain"/>
    <property type="match status" value="1"/>
</dbReference>
<sequence length="614" mass="68475">MAPVITRPGSQKNLYTSSDAMPLGEFIFARILQANPRLRSVFGIPGDFNLPLLEHMYTKPFSHEIEFVGICNELNAAYAADGYARAIKGLSVLITTLGVGELSTINGIAGAFAEYAPVLHIVGTTSTKQMAHAEASTPETVRNIHHLVQNKNPLRAPDHHVYKKCVEGVSVAVESLDNDRNSNLDKIDRVLCAILREHRPGYLFIPSDVSDLPVSRARLAVPLHFGELNDSALLDLLTTRILDKLYQSRCPSVLGDALVSRFCALAPFDSFVRKLPADLVKLYSAPMARHIDETLPNFVGVYSGVTSGGSDVRSSLEQLSDCLLVMGYLNSEQNTGKYTFDYSRIRDVVEVHPDYIRIDGEYVLIKDPITGERAFSMHDLMTRLDGAVDANRFVHNDHTGAAVPAKKPVPQYSLADDVPAEVLTQNKLLDFFNQYLRPNDILVVETCSFMFSTPDVVFPPGVDHYSQLHYGSIGFALPATLGVCRAERDLGTDRRIILVQGDGSAQMTIQELSSYLRYDIKAPEIFLLNNRGYTVERIIKGPTRSYNDINENWDWLLFFKVFGDPTGQKHSCERIDTTEQLISLLGRKRSQKIGMFELQLDKLDVPQRFRAMFG</sequence>
<dbReference type="GO" id="GO:0005634">
    <property type="term" value="C:nucleus"/>
    <property type="evidence" value="ECO:0007669"/>
    <property type="project" value="TreeGrafter"/>
</dbReference>
<feature type="binding site" evidence="8">
    <location>
        <position position="502"/>
    </location>
    <ligand>
        <name>Mg(2+)</name>
        <dbReference type="ChEBI" id="CHEBI:18420"/>
    </ligand>
</feature>